<dbReference type="Proteomes" id="UP001369736">
    <property type="component" value="Unassembled WGS sequence"/>
</dbReference>
<dbReference type="EMBL" id="JBBEGM010000006">
    <property type="protein sequence ID" value="MEJ2862577.1"/>
    <property type="molecule type" value="Genomic_DNA"/>
</dbReference>
<dbReference type="Pfam" id="PF09684">
    <property type="entry name" value="Tail_P2_I"/>
    <property type="match status" value="1"/>
</dbReference>
<evidence type="ECO:0000313" key="2">
    <source>
        <dbReference type="Proteomes" id="UP001369736"/>
    </source>
</evidence>
<name>A0ABU8M5G7_9PSEU</name>
<proteinExistence type="predicted"/>
<comment type="caution">
    <text evidence="1">The sequence shown here is derived from an EMBL/GenBank/DDBJ whole genome shotgun (WGS) entry which is preliminary data.</text>
</comment>
<protein>
    <submittedName>
        <fullName evidence="1">Phage tail protein</fullName>
    </submittedName>
</protein>
<accession>A0ABU8M5G7</accession>
<dbReference type="InterPro" id="IPR006521">
    <property type="entry name" value="Tail_protein_I"/>
</dbReference>
<reference evidence="1 2" key="1">
    <citation type="submission" date="2024-03" db="EMBL/GenBank/DDBJ databases">
        <title>Actinomycetospora sp. OC33-EN07, a novel actinomycete isolated from wild orchid (Aerides multiflora).</title>
        <authorList>
            <person name="Suriyachadkun C."/>
        </authorList>
    </citation>
    <scope>NUCLEOTIDE SEQUENCE [LARGE SCALE GENOMIC DNA]</scope>
    <source>
        <strain evidence="1 2">OC33-EN07</strain>
    </source>
</reference>
<sequence length="692" mass="72963">MTGPATAPDDPVLDRVLARLPTHLVSRDAGAGGTLRALLGAVAGELAVLERDLQDLYDGWFVETCAEWLLPYLADLIGIEELPPDLGPGTSRRALVANTIAYRRRKGTVTVLERVAADVTGWPARVVEYYSNLVTTVHLDHVRLDRPATVSVRDGAPLRRAARAAAASVTLSPDPDVLAHSAEVRRIGSGRGRHGLPAVGVFLYPLRVDEIGSRGWPRAVRSGDGYAVDPRGYPMPLFVPPGTESRSVPTPLDPHGLLALLADARRLEGADPSALPVRVRVDGVEIAADALRVAGLEGLAVDEDGHAPPPALQVLVDPVRGRLVVYRDGARVTPATVEVRHAYAASADVGAGTYDRSTVHEQVVIADRYDGDPEPLRQVAVLADPAAGAAPSITEALTRVDPGPGRTVVVSVGDNATYVENPTVDLPAGARLILVAATRPLRRDHVDEPRVYLPDGLRPHLAGRLTVTGGPGSSLVVDGLLIDGGVVVEPGELGALTLAQTTVTEQVRVRATPTAANGDLRLRVVRGAVADVELAATVPGLAVTDSVVEGSLRGEGAHVVLDGTTVRGTVAVRSLDASSCLLDGDLAIAHRQTGALRYTYSRPGSATPRRFRCVPAQWWEPAPEPVYASTEPGAPDHLALSRACPDPLRTGGEDGTEMGVHHHLRRPLRVRAAARALAPYLPVGREIGIFGS</sequence>
<gene>
    <name evidence="1" type="ORF">WCD58_15500</name>
</gene>
<organism evidence="1 2">
    <name type="scientific">Actinomycetospora flava</name>
    <dbReference type="NCBI Taxonomy" id="3129232"/>
    <lineage>
        <taxon>Bacteria</taxon>
        <taxon>Bacillati</taxon>
        <taxon>Actinomycetota</taxon>
        <taxon>Actinomycetes</taxon>
        <taxon>Pseudonocardiales</taxon>
        <taxon>Pseudonocardiaceae</taxon>
        <taxon>Actinomycetospora</taxon>
    </lineage>
</organism>
<keyword evidence="2" id="KW-1185">Reference proteome</keyword>
<evidence type="ECO:0000313" key="1">
    <source>
        <dbReference type="EMBL" id="MEJ2862577.1"/>
    </source>
</evidence>
<dbReference type="RefSeq" id="WP_337703958.1">
    <property type="nucleotide sequence ID" value="NZ_JBBEGM010000006.1"/>
</dbReference>